<keyword evidence="6" id="KW-1185">Reference proteome</keyword>
<evidence type="ECO:0000256" key="1">
    <source>
        <dbReference type="ARBA" id="ARBA00010457"/>
    </source>
</evidence>
<name>A0A3E0WMH6_9GAMM</name>
<sequence length="177" mass="18616">MRTCHAWLLALGIATAGAAMAEEEKRAHAEFFNQDGDAIGAATLRQGPNGTLIQLEVQDLPPGPKAIHIHDTGTCEDHDHGFQASGGHLNPDGKKHGLMHPEGPDAGDLTNFYVHENGYAWAEFFTSRASLDGAIGAKILTESGAALVIHENPDDHISQPIGNAGARIACAVIQAAD</sequence>
<dbReference type="EMBL" id="NFZW01000017">
    <property type="protein sequence ID" value="RFA34164.1"/>
    <property type="molecule type" value="Genomic_DNA"/>
</dbReference>
<dbReference type="InterPro" id="IPR036423">
    <property type="entry name" value="SOD-like_Cu/Zn_dom_sf"/>
</dbReference>
<dbReference type="EC" id="1.15.1.1" evidence="2"/>
<reference evidence="6" key="1">
    <citation type="submission" date="2017-05" db="EMBL/GenBank/DDBJ databases">
        <authorList>
            <person name="Sharma S."/>
            <person name="Sidhu C."/>
            <person name="Pinnaka A.K."/>
        </authorList>
    </citation>
    <scope>NUCLEOTIDE SEQUENCE [LARGE SCALE GENOMIC DNA]</scope>
    <source>
        <strain evidence="6">AK93</strain>
    </source>
</reference>
<keyword evidence="2" id="KW-0186">Copper</keyword>
<dbReference type="InterPro" id="IPR024134">
    <property type="entry name" value="SOD_Cu/Zn_/chaperone"/>
</dbReference>
<dbReference type="Proteomes" id="UP000256763">
    <property type="component" value="Unassembled WGS sequence"/>
</dbReference>
<comment type="similarity">
    <text evidence="1 2">Belongs to the Cu-Zn superoxide dismutase family.</text>
</comment>
<dbReference type="SUPFAM" id="SSF49329">
    <property type="entry name" value="Cu,Zn superoxide dismutase-like"/>
    <property type="match status" value="1"/>
</dbReference>
<feature type="domain" description="Superoxide dismutase copper/zinc binding" evidence="4">
    <location>
        <begin position="40"/>
        <end position="173"/>
    </location>
</feature>
<evidence type="ECO:0000313" key="6">
    <source>
        <dbReference type="Proteomes" id="UP000256763"/>
    </source>
</evidence>
<evidence type="ECO:0000256" key="3">
    <source>
        <dbReference type="SAM" id="SignalP"/>
    </source>
</evidence>
<dbReference type="Pfam" id="PF00080">
    <property type="entry name" value="Sod_Cu"/>
    <property type="match status" value="1"/>
</dbReference>
<evidence type="ECO:0000256" key="2">
    <source>
        <dbReference type="RuleBase" id="RU000393"/>
    </source>
</evidence>
<dbReference type="InterPro" id="IPR001424">
    <property type="entry name" value="SOD_Cu_Zn_dom"/>
</dbReference>
<dbReference type="GO" id="GO:0005507">
    <property type="term" value="F:copper ion binding"/>
    <property type="evidence" value="ECO:0007669"/>
    <property type="project" value="InterPro"/>
</dbReference>
<dbReference type="AlphaFoldDB" id="A0A3E0WMH6"/>
<keyword evidence="2" id="KW-0862">Zinc</keyword>
<comment type="cofactor">
    <cofactor evidence="2">
        <name>Zn(2+)</name>
        <dbReference type="ChEBI" id="CHEBI:29105"/>
    </cofactor>
    <text evidence="2">Binds 1 zinc ion per subunit.</text>
</comment>
<feature type="chain" id="PRO_5017551316" description="Superoxide dismutase [Cu-Zn]" evidence="3">
    <location>
        <begin position="22"/>
        <end position="177"/>
    </location>
</feature>
<dbReference type="PANTHER" id="PTHR10003">
    <property type="entry name" value="SUPEROXIDE DISMUTASE CU-ZN -RELATED"/>
    <property type="match status" value="1"/>
</dbReference>
<comment type="cofactor">
    <cofactor evidence="2">
        <name>Cu cation</name>
        <dbReference type="ChEBI" id="CHEBI:23378"/>
    </cofactor>
    <text evidence="2">Binds 1 copper ion per subunit.</text>
</comment>
<comment type="catalytic activity">
    <reaction evidence="2">
        <text>2 superoxide + 2 H(+) = H2O2 + O2</text>
        <dbReference type="Rhea" id="RHEA:20696"/>
        <dbReference type="ChEBI" id="CHEBI:15378"/>
        <dbReference type="ChEBI" id="CHEBI:15379"/>
        <dbReference type="ChEBI" id="CHEBI:16240"/>
        <dbReference type="ChEBI" id="CHEBI:18421"/>
        <dbReference type="EC" id="1.15.1.1"/>
    </reaction>
</comment>
<keyword evidence="3" id="KW-0732">Signal</keyword>
<proteinExistence type="inferred from homology"/>
<comment type="function">
    <text evidence="2">Destroys radicals which are normally produced within the cells and which are toxic to biological systems.</text>
</comment>
<comment type="caution">
    <text evidence="5">The sequence shown here is derived from an EMBL/GenBank/DDBJ whole genome shotgun (WGS) entry which is preliminary data.</text>
</comment>
<dbReference type="PROSITE" id="PS00332">
    <property type="entry name" value="SOD_CU_ZN_2"/>
    <property type="match status" value="1"/>
</dbReference>
<gene>
    <name evidence="5" type="ORF">CAL65_15845</name>
</gene>
<keyword evidence="2" id="KW-0560">Oxidoreductase</keyword>
<protein>
    <recommendedName>
        <fullName evidence="2">Superoxide dismutase [Cu-Zn]</fullName>
        <ecNumber evidence="2">1.15.1.1</ecNumber>
    </recommendedName>
</protein>
<keyword evidence="2" id="KW-0479">Metal-binding</keyword>
<dbReference type="GO" id="GO:0004784">
    <property type="term" value="F:superoxide dismutase activity"/>
    <property type="evidence" value="ECO:0007669"/>
    <property type="project" value="UniProtKB-EC"/>
</dbReference>
<dbReference type="InterPro" id="IPR018152">
    <property type="entry name" value="SOD_Cu/Zn_BS"/>
</dbReference>
<accession>A0A3E0WMH6</accession>
<organism evidence="5 6">
    <name type="scientific">Alkalilimnicola ehrlichii</name>
    <dbReference type="NCBI Taxonomy" id="351052"/>
    <lineage>
        <taxon>Bacteria</taxon>
        <taxon>Pseudomonadati</taxon>
        <taxon>Pseudomonadota</taxon>
        <taxon>Gammaproteobacteria</taxon>
        <taxon>Chromatiales</taxon>
        <taxon>Ectothiorhodospiraceae</taxon>
        <taxon>Alkalilimnicola</taxon>
    </lineage>
</organism>
<dbReference type="CDD" id="cd00305">
    <property type="entry name" value="Cu-Zn_Superoxide_Dismutase"/>
    <property type="match status" value="1"/>
</dbReference>
<evidence type="ECO:0000259" key="4">
    <source>
        <dbReference type="Pfam" id="PF00080"/>
    </source>
</evidence>
<dbReference type="Gene3D" id="2.60.40.200">
    <property type="entry name" value="Superoxide dismutase, copper/zinc binding domain"/>
    <property type="match status" value="1"/>
</dbReference>
<evidence type="ECO:0000313" key="5">
    <source>
        <dbReference type="EMBL" id="RFA34164.1"/>
    </source>
</evidence>
<feature type="signal peptide" evidence="3">
    <location>
        <begin position="1"/>
        <end position="21"/>
    </location>
</feature>